<organism evidence="5 6">
    <name type="scientific">Curvibacter cyanobacteriorum</name>
    <dbReference type="NCBI Taxonomy" id="3026422"/>
    <lineage>
        <taxon>Bacteria</taxon>
        <taxon>Pseudomonadati</taxon>
        <taxon>Pseudomonadota</taxon>
        <taxon>Betaproteobacteria</taxon>
        <taxon>Burkholderiales</taxon>
        <taxon>Comamonadaceae</taxon>
        <taxon>Curvibacter</taxon>
    </lineage>
</organism>
<evidence type="ECO:0000313" key="5">
    <source>
        <dbReference type="EMBL" id="MDD0838348.1"/>
    </source>
</evidence>
<proteinExistence type="predicted"/>
<gene>
    <name evidence="5" type="ORF">PSQ40_07170</name>
</gene>
<dbReference type="Proteomes" id="UP001528673">
    <property type="component" value="Unassembled WGS sequence"/>
</dbReference>
<evidence type="ECO:0000259" key="4">
    <source>
        <dbReference type="PROSITE" id="PS50995"/>
    </source>
</evidence>
<keyword evidence="3" id="KW-0804">Transcription</keyword>
<dbReference type="PANTHER" id="PTHR42756:SF1">
    <property type="entry name" value="TRANSCRIPTIONAL REPRESSOR OF EMRAB OPERON"/>
    <property type="match status" value="1"/>
</dbReference>
<dbReference type="PRINTS" id="PR00598">
    <property type="entry name" value="HTHMARR"/>
</dbReference>
<dbReference type="RefSeq" id="WP_273950111.1">
    <property type="nucleotide sequence ID" value="NZ_JAQSIP010000003.1"/>
</dbReference>
<sequence>MSRPPVSETLRPGDLDPAPVAGLLGYQLAQATIPTNQVFKANIEQGFNLNKLEFTTVMLLSANQQVTPKRLALALNIPSSNLTLLLDRLEQRGVLLRERSDADRRVQHVQLTPAGEALVREVQRTTATMEQSLLSDLSAAERSTLFALLARIAQRRQP</sequence>
<reference evidence="5 6" key="1">
    <citation type="submission" date="2023-02" db="EMBL/GenBank/DDBJ databases">
        <title>Bacterial whole genomic sequence of Curvibacter sp. HBC61.</title>
        <authorList>
            <person name="Le V."/>
            <person name="Ko S.-R."/>
            <person name="Ahn C.-Y."/>
            <person name="Oh H.-M."/>
        </authorList>
    </citation>
    <scope>NUCLEOTIDE SEQUENCE [LARGE SCALE GENOMIC DNA]</scope>
    <source>
        <strain evidence="5 6">HBC61</strain>
    </source>
</reference>
<dbReference type="Pfam" id="PF01047">
    <property type="entry name" value="MarR"/>
    <property type="match status" value="1"/>
</dbReference>
<dbReference type="SUPFAM" id="SSF46785">
    <property type="entry name" value="Winged helix' DNA-binding domain"/>
    <property type="match status" value="1"/>
</dbReference>
<dbReference type="PANTHER" id="PTHR42756">
    <property type="entry name" value="TRANSCRIPTIONAL REGULATOR, MARR"/>
    <property type="match status" value="1"/>
</dbReference>
<dbReference type="InterPro" id="IPR036390">
    <property type="entry name" value="WH_DNA-bd_sf"/>
</dbReference>
<protein>
    <submittedName>
        <fullName evidence="5">MarR family transcriptional regulator</fullName>
    </submittedName>
</protein>
<feature type="domain" description="HTH marR-type" evidence="4">
    <location>
        <begin position="21"/>
        <end position="154"/>
    </location>
</feature>
<dbReference type="PROSITE" id="PS50995">
    <property type="entry name" value="HTH_MARR_2"/>
    <property type="match status" value="1"/>
</dbReference>
<dbReference type="InterPro" id="IPR036388">
    <property type="entry name" value="WH-like_DNA-bd_sf"/>
</dbReference>
<name>A0ABT5MWZ9_9BURK</name>
<evidence type="ECO:0000256" key="3">
    <source>
        <dbReference type="ARBA" id="ARBA00023163"/>
    </source>
</evidence>
<dbReference type="SMART" id="SM00347">
    <property type="entry name" value="HTH_MARR"/>
    <property type="match status" value="1"/>
</dbReference>
<evidence type="ECO:0000256" key="2">
    <source>
        <dbReference type="ARBA" id="ARBA00023125"/>
    </source>
</evidence>
<dbReference type="EMBL" id="JAQSIP010000003">
    <property type="protein sequence ID" value="MDD0838348.1"/>
    <property type="molecule type" value="Genomic_DNA"/>
</dbReference>
<evidence type="ECO:0000313" key="6">
    <source>
        <dbReference type="Proteomes" id="UP001528673"/>
    </source>
</evidence>
<accession>A0ABT5MWZ9</accession>
<keyword evidence="1" id="KW-0805">Transcription regulation</keyword>
<dbReference type="InterPro" id="IPR000835">
    <property type="entry name" value="HTH_MarR-typ"/>
</dbReference>
<dbReference type="Gene3D" id="1.10.10.10">
    <property type="entry name" value="Winged helix-like DNA-binding domain superfamily/Winged helix DNA-binding domain"/>
    <property type="match status" value="1"/>
</dbReference>
<keyword evidence="6" id="KW-1185">Reference proteome</keyword>
<evidence type="ECO:0000256" key="1">
    <source>
        <dbReference type="ARBA" id="ARBA00023015"/>
    </source>
</evidence>
<keyword evidence="2" id="KW-0238">DNA-binding</keyword>
<comment type="caution">
    <text evidence="5">The sequence shown here is derived from an EMBL/GenBank/DDBJ whole genome shotgun (WGS) entry which is preliminary data.</text>
</comment>